<dbReference type="AlphaFoldDB" id="A0A1X6YHC2"/>
<protein>
    <submittedName>
        <fullName evidence="3">Gamma-glutamylputrescine oxidoreductase</fullName>
        <ecNumber evidence="3">1.4.3.-</ecNumber>
    </submittedName>
</protein>
<evidence type="ECO:0000259" key="2">
    <source>
        <dbReference type="Pfam" id="PF01266"/>
    </source>
</evidence>
<name>A0A1X6YHC2_9RHOB</name>
<dbReference type="PANTHER" id="PTHR13847:SF281">
    <property type="entry name" value="FAD DEPENDENT OXIDOREDUCTASE DOMAIN-CONTAINING PROTEIN"/>
    <property type="match status" value="1"/>
</dbReference>
<dbReference type="Gene3D" id="3.30.9.10">
    <property type="entry name" value="D-Amino Acid Oxidase, subunit A, domain 2"/>
    <property type="match status" value="1"/>
</dbReference>
<sequence length="440" mass="46556">MERLYEAAAYAPPAACFWGRSTAPDWPALDADATTEVAVIGGGFTGLSAALHLAEAGMGVTVLDAAAPGFGASRRNGGFCCLGGAKASDRSLERRFGPGGARDWHAAERAAVETVADLLDRHGIAADTHSAGETQLAHTPRAMRRLRRAATGIEAAYGVTPEVIGQDGLRQAGLGGPFHGAMTIPIGFALDPARYHDGLASAAAAAGAVMHAHSAVTGIRPDGARWRLETGRGPALTADRVIVATNGYGSEDVPGWMRGRTLPVLSNVIVTRPLTEAERAAQGWTSRQMAYDTRELLHYFRLLPDDRFLFGMRGGLSARPGETRATDARIRRHFAALFPAWADVEITHGWSGLACLTSTLTPYVGPVPDMPGVLAGFGYHGNGVAMGSHAGRILADLALDRPTEAAYPAAMRRVPSRIPLGRYRRTLLRPAYLVAEALDL</sequence>
<proteinExistence type="predicted"/>
<dbReference type="EMBL" id="FWFK01000001">
    <property type="protein sequence ID" value="SLN21438.1"/>
    <property type="molecule type" value="Genomic_DNA"/>
</dbReference>
<dbReference type="RefSeq" id="WP_085790518.1">
    <property type="nucleotide sequence ID" value="NZ_FWFK01000001.1"/>
</dbReference>
<keyword evidence="1 3" id="KW-0560">Oxidoreductase</keyword>
<dbReference type="GO" id="GO:0016491">
    <property type="term" value="F:oxidoreductase activity"/>
    <property type="evidence" value="ECO:0007669"/>
    <property type="project" value="UniProtKB-KW"/>
</dbReference>
<dbReference type="InterPro" id="IPR036188">
    <property type="entry name" value="FAD/NAD-bd_sf"/>
</dbReference>
<dbReference type="Gene3D" id="3.50.50.60">
    <property type="entry name" value="FAD/NAD(P)-binding domain"/>
    <property type="match status" value="1"/>
</dbReference>
<feature type="domain" description="FAD dependent oxidoreductase" evidence="2">
    <location>
        <begin position="37"/>
        <end position="397"/>
    </location>
</feature>
<dbReference type="PANTHER" id="PTHR13847">
    <property type="entry name" value="SARCOSINE DEHYDROGENASE-RELATED"/>
    <property type="match status" value="1"/>
</dbReference>
<gene>
    <name evidence="3" type="primary">puuB_1</name>
    <name evidence="3" type="ORF">ROJ8625_00806</name>
</gene>
<dbReference type="Proteomes" id="UP000193570">
    <property type="component" value="Unassembled WGS sequence"/>
</dbReference>
<dbReference type="GO" id="GO:0005737">
    <property type="term" value="C:cytoplasm"/>
    <property type="evidence" value="ECO:0007669"/>
    <property type="project" value="TreeGrafter"/>
</dbReference>
<accession>A0A1X6YHC2</accession>
<evidence type="ECO:0000256" key="1">
    <source>
        <dbReference type="ARBA" id="ARBA00023002"/>
    </source>
</evidence>
<evidence type="ECO:0000313" key="4">
    <source>
        <dbReference type="Proteomes" id="UP000193570"/>
    </source>
</evidence>
<keyword evidence="4" id="KW-1185">Reference proteome</keyword>
<dbReference type="Pfam" id="PF01266">
    <property type="entry name" value="DAO"/>
    <property type="match status" value="1"/>
</dbReference>
<evidence type="ECO:0000313" key="3">
    <source>
        <dbReference type="EMBL" id="SLN21438.1"/>
    </source>
</evidence>
<reference evidence="3 4" key="1">
    <citation type="submission" date="2017-03" db="EMBL/GenBank/DDBJ databases">
        <authorList>
            <person name="Afonso C.L."/>
            <person name="Miller P.J."/>
            <person name="Scott M.A."/>
            <person name="Spackman E."/>
            <person name="Goraichik I."/>
            <person name="Dimitrov K.M."/>
            <person name="Suarez D.L."/>
            <person name="Swayne D.E."/>
        </authorList>
    </citation>
    <scope>NUCLEOTIDE SEQUENCE [LARGE SCALE GENOMIC DNA]</scope>
    <source>
        <strain evidence="3 4">CECT 8625</strain>
    </source>
</reference>
<organism evidence="3 4">
    <name type="scientific">Roseivivax jejudonensis</name>
    <dbReference type="NCBI Taxonomy" id="1529041"/>
    <lineage>
        <taxon>Bacteria</taxon>
        <taxon>Pseudomonadati</taxon>
        <taxon>Pseudomonadota</taxon>
        <taxon>Alphaproteobacteria</taxon>
        <taxon>Rhodobacterales</taxon>
        <taxon>Roseobacteraceae</taxon>
        <taxon>Roseivivax</taxon>
    </lineage>
</organism>
<dbReference type="OrthoDB" id="9806601at2"/>
<dbReference type="InterPro" id="IPR006076">
    <property type="entry name" value="FAD-dep_OxRdtase"/>
</dbReference>
<dbReference type="SUPFAM" id="SSF51905">
    <property type="entry name" value="FAD/NAD(P)-binding domain"/>
    <property type="match status" value="1"/>
</dbReference>
<dbReference type="EC" id="1.4.3.-" evidence="3"/>